<keyword evidence="2" id="KW-1185">Reference proteome</keyword>
<dbReference type="EMBL" id="LSRX01000832">
    <property type="protein sequence ID" value="OLP87983.1"/>
    <property type="molecule type" value="Genomic_DNA"/>
</dbReference>
<reference evidence="1 2" key="1">
    <citation type="submission" date="2016-02" db="EMBL/GenBank/DDBJ databases">
        <title>Genome analysis of coral dinoflagellate symbionts highlights evolutionary adaptations to a symbiotic lifestyle.</title>
        <authorList>
            <person name="Aranda M."/>
            <person name="Li Y."/>
            <person name="Liew Y.J."/>
            <person name="Baumgarten S."/>
            <person name="Simakov O."/>
            <person name="Wilson M."/>
            <person name="Piel J."/>
            <person name="Ashoor H."/>
            <person name="Bougouffa S."/>
            <person name="Bajic V.B."/>
            <person name="Ryu T."/>
            <person name="Ravasi T."/>
            <person name="Bayer T."/>
            <person name="Micklem G."/>
            <person name="Kim H."/>
            <person name="Bhak J."/>
            <person name="Lajeunesse T.C."/>
            <person name="Voolstra C.R."/>
        </authorList>
    </citation>
    <scope>NUCLEOTIDE SEQUENCE [LARGE SCALE GENOMIC DNA]</scope>
    <source>
        <strain evidence="1 2">CCMP2467</strain>
    </source>
</reference>
<evidence type="ECO:0000313" key="2">
    <source>
        <dbReference type="Proteomes" id="UP000186817"/>
    </source>
</evidence>
<proteinExistence type="predicted"/>
<dbReference type="OrthoDB" id="10371713at2759"/>
<dbReference type="AlphaFoldDB" id="A0A1Q9CYH9"/>
<name>A0A1Q9CYH9_SYMMI</name>
<organism evidence="1 2">
    <name type="scientific">Symbiodinium microadriaticum</name>
    <name type="common">Dinoflagellate</name>
    <name type="synonym">Zooxanthella microadriatica</name>
    <dbReference type="NCBI Taxonomy" id="2951"/>
    <lineage>
        <taxon>Eukaryota</taxon>
        <taxon>Sar</taxon>
        <taxon>Alveolata</taxon>
        <taxon>Dinophyceae</taxon>
        <taxon>Suessiales</taxon>
        <taxon>Symbiodiniaceae</taxon>
        <taxon>Symbiodinium</taxon>
    </lineage>
</organism>
<evidence type="ECO:0000313" key="1">
    <source>
        <dbReference type="EMBL" id="OLP87983.1"/>
    </source>
</evidence>
<dbReference type="Proteomes" id="UP000186817">
    <property type="component" value="Unassembled WGS sequence"/>
</dbReference>
<sequence>MRKRWNENLALTWGSVVPSFPLQMESLGDRQSWRKRLKHVASLHLRQIPCLHAVVRSLRCFKRSRYRSLGQEDGEEEVLDQQQQVNFTFGQVAPLVCSKPDHLEVEEVAVRAEGELEVAIHPLSSVGDLCSW</sequence>
<gene>
    <name evidence="1" type="ORF">AK812_SmicGene30728</name>
</gene>
<accession>A0A1Q9CYH9</accession>
<protein>
    <submittedName>
        <fullName evidence="1">Uncharacterized protein</fullName>
    </submittedName>
</protein>
<comment type="caution">
    <text evidence="1">The sequence shown here is derived from an EMBL/GenBank/DDBJ whole genome shotgun (WGS) entry which is preliminary data.</text>
</comment>